<feature type="domain" description="PDZ" evidence="4">
    <location>
        <begin position="9"/>
        <end position="85"/>
    </location>
</feature>
<keyword evidence="3" id="KW-0862">Zinc</keyword>
<keyword evidence="3" id="KW-0479">Metal-binding</keyword>
<sequence>MTQREVVLEGGLPWGFRMHGGVDAKTPLKVSRVNPGSKAAQRGIREGDLITTINSRSTKNLTNSEAHNLLKNSGNTLKLGLNEDLDGSPKRRNYKTIRQETHQETIKRSSITYSLNETIETVNKKFSSNEIGAFNNQSAGFLNGKGKNN</sequence>
<keyword evidence="2" id="KW-0963">Cytoplasm</keyword>
<keyword evidence="3" id="KW-0440">LIM domain</keyword>
<dbReference type="Proteomes" id="UP000504635">
    <property type="component" value="Unplaced"/>
</dbReference>
<dbReference type="GO" id="GO:0005912">
    <property type="term" value="C:adherens junction"/>
    <property type="evidence" value="ECO:0007669"/>
    <property type="project" value="TreeGrafter"/>
</dbReference>
<protein>
    <submittedName>
        <fullName evidence="6 7">PDZ and LIM domain protein 1-like</fullName>
    </submittedName>
</protein>
<dbReference type="SMART" id="SM00228">
    <property type="entry name" value="PDZ"/>
    <property type="match status" value="1"/>
</dbReference>
<evidence type="ECO:0000313" key="5">
    <source>
        <dbReference type="Proteomes" id="UP000504635"/>
    </source>
</evidence>
<dbReference type="Pfam" id="PF00595">
    <property type="entry name" value="PDZ"/>
    <property type="match status" value="1"/>
</dbReference>
<dbReference type="RefSeq" id="XP_030750992.1">
    <property type="nucleotide sequence ID" value="XM_030895132.1"/>
</dbReference>
<dbReference type="GO" id="GO:0001725">
    <property type="term" value="C:stress fiber"/>
    <property type="evidence" value="ECO:0007669"/>
    <property type="project" value="TreeGrafter"/>
</dbReference>
<evidence type="ECO:0000256" key="1">
    <source>
        <dbReference type="ARBA" id="ARBA00004496"/>
    </source>
</evidence>
<evidence type="ECO:0000259" key="4">
    <source>
        <dbReference type="PROSITE" id="PS50106"/>
    </source>
</evidence>
<dbReference type="GO" id="GO:0031941">
    <property type="term" value="C:filamentous actin"/>
    <property type="evidence" value="ECO:0007669"/>
    <property type="project" value="TreeGrafter"/>
</dbReference>
<dbReference type="RefSeq" id="XP_030750993.1">
    <property type="nucleotide sequence ID" value="XM_030895133.1"/>
</dbReference>
<dbReference type="GO" id="GO:0030036">
    <property type="term" value="P:actin cytoskeleton organization"/>
    <property type="evidence" value="ECO:0007669"/>
    <property type="project" value="TreeGrafter"/>
</dbReference>
<dbReference type="Gene3D" id="2.30.42.10">
    <property type="match status" value="1"/>
</dbReference>
<dbReference type="InterPro" id="IPR050604">
    <property type="entry name" value="PDZ-LIM_domain"/>
</dbReference>
<comment type="subcellular location">
    <subcellularLocation>
        <location evidence="1">Cytoplasm</location>
    </subcellularLocation>
</comment>
<proteinExistence type="predicted"/>
<dbReference type="SUPFAM" id="SSF50156">
    <property type="entry name" value="PDZ domain-like"/>
    <property type="match status" value="1"/>
</dbReference>
<dbReference type="InterPro" id="IPR036034">
    <property type="entry name" value="PDZ_sf"/>
</dbReference>
<evidence type="ECO:0000313" key="6">
    <source>
        <dbReference type="RefSeq" id="XP_030750991.1"/>
    </source>
</evidence>
<dbReference type="RefSeq" id="XP_030750991.1">
    <property type="nucleotide sequence ID" value="XM_030895131.1"/>
</dbReference>
<dbReference type="OrthoDB" id="44841at2759"/>
<evidence type="ECO:0000313" key="8">
    <source>
        <dbReference type="RefSeq" id="XP_030750993.1"/>
    </source>
</evidence>
<dbReference type="GeneID" id="115878584"/>
<dbReference type="GO" id="GO:0051371">
    <property type="term" value="F:muscle alpha-actinin binding"/>
    <property type="evidence" value="ECO:0007669"/>
    <property type="project" value="TreeGrafter"/>
</dbReference>
<dbReference type="InterPro" id="IPR001478">
    <property type="entry name" value="PDZ"/>
</dbReference>
<keyword evidence="5" id="KW-1185">Reference proteome</keyword>
<evidence type="ECO:0000313" key="7">
    <source>
        <dbReference type="RefSeq" id="XP_030750992.1"/>
    </source>
</evidence>
<dbReference type="PANTHER" id="PTHR24214">
    <property type="entry name" value="PDZ AND LIM DOMAIN PROTEIN ZASP"/>
    <property type="match status" value="1"/>
</dbReference>
<dbReference type="GO" id="GO:0003779">
    <property type="term" value="F:actin binding"/>
    <property type="evidence" value="ECO:0007669"/>
    <property type="project" value="TreeGrafter"/>
</dbReference>
<reference evidence="6 7" key="1">
    <citation type="submission" date="2025-04" db="UniProtKB">
        <authorList>
            <consortium name="RefSeq"/>
        </authorList>
    </citation>
    <scope>IDENTIFICATION</scope>
    <source>
        <tissue evidence="6 7">Gonads</tissue>
    </source>
</reference>
<organism evidence="5 7">
    <name type="scientific">Sitophilus oryzae</name>
    <name type="common">Rice weevil</name>
    <name type="synonym">Curculio oryzae</name>
    <dbReference type="NCBI Taxonomy" id="7048"/>
    <lineage>
        <taxon>Eukaryota</taxon>
        <taxon>Metazoa</taxon>
        <taxon>Ecdysozoa</taxon>
        <taxon>Arthropoda</taxon>
        <taxon>Hexapoda</taxon>
        <taxon>Insecta</taxon>
        <taxon>Pterygota</taxon>
        <taxon>Neoptera</taxon>
        <taxon>Endopterygota</taxon>
        <taxon>Coleoptera</taxon>
        <taxon>Polyphaga</taxon>
        <taxon>Cucujiformia</taxon>
        <taxon>Curculionidae</taxon>
        <taxon>Dryophthorinae</taxon>
        <taxon>Sitophilus</taxon>
    </lineage>
</organism>
<dbReference type="KEGG" id="soy:115878584"/>
<gene>
    <name evidence="6 7 8" type="primary">LOC115878584</name>
</gene>
<evidence type="ECO:0000256" key="2">
    <source>
        <dbReference type="ARBA" id="ARBA00022490"/>
    </source>
</evidence>
<evidence type="ECO:0000256" key="3">
    <source>
        <dbReference type="ARBA" id="ARBA00023038"/>
    </source>
</evidence>
<dbReference type="GO" id="GO:0061061">
    <property type="term" value="P:muscle structure development"/>
    <property type="evidence" value="ECO:0007669"/>
    <property type="project" value="TreeGrafter"/>
</dbReference>
<dbReference type="FunFam" id="2.30.42.10:FF:000055">
    <property type="entry name" value="PDZ and LIM domain protein 3"/>
    <property type="match status" value="1"/>
</dbReference>
<dbReference type="GO" id="GO:0005737">
    <property type="term" value="C:cytoplasm"/>
    <property type="evidence" value="ECO:0007669"/>
    <property type="project" value="UniProtKB-SubCell"/>
</dbReference>
<name>A0A6J2XI64_SITOR</name>
<dbReference type="AlphaFoldDB" id="A0A6J2XI64"/>
<dbReference type="PANTHER" id="PTHR24214:SF38">
    <property type="entry name" value="PDZ AND LIM DOMAIN PROTEIN ZASP-RELATED"/>
    <property type="match status" value="1"/>
</dbReference>
<accession>A0A6J2XI64</accession>
<dbReference type="PROSITE" id="PS50106">
    <property type="entry name" value="PDZ"/>
    <property type="match status" value="1"/>
</dbReference>